<name>A0ACC2FIF5_DALPE</name>
<evidence type="ECO:0000313" key="1">
    <source>
        <dbReference type="EMBL" id="KAJ7991092.1"/>
    </source>
</evidence>
<sequence length="661" mass="77324">MWDDVQKNVSAGVAAARNMNMAEITQLHDELNSIEQEIESMEKKQEVLEKQNSVLYPEREMVKGDYENVINQFNYQLSEKANKQIVLNETVNKIREVKNKIPDLETAKVKLGEDMIHEKKAFAKSKDNLQKECQKTTTSITQQKKRNAKKRRELDIVLSELLDKEDKVTELKQHVAQLERSIARLTASKIQSKVQLVNAINKVEELAVQKEFHGKELAEVRMAFELKGQALEDRIEEVDIEWEEGQKVNAVLLDSRVKLSDKLKAQRKEEEDATAEHQIVSRRLEKSNLRLEERIASIVKHKMEIKEMEEEIKQLHKTNIVNADLFERNIEDLQGQLNKEKKNIVMFEGENEKLCQSLEDLKKDHEQHVKEVNSNIDLARKRHEELLDEEKKLQEHILMDMLINRLSNQIVEAKEEYEQMTVSYKAEIQQLITEAESVNQSRLEEEERVMCQESVLVEVEAQFDFEQSRHQKLTEHISELESRKNHLGFSVQDMKEKRCTLLKPMEEMKRSLASLQEKHMELRRSHASDISTTERNVYENGVMLEQVSMENSRLHVCIEQMKEDISNARKDKERHMQEIGWLKEEVHSLLECLLDARAEDMRLTKKSSEEDQQTLQAIHRLGIKIHNRMSHLGDINSKLQEELKGISSLLTSHESNITRKE</sequence>
<gene>
    <name evidence="1" type="ORF">DPEC_G00293660</name>
</gene>
<organism evidence="1 2">
    <name type="scientific">Dallia pectoralis</name>
    <name type="common">Alaska blackfish</name>
    <dbReference type="NCBI Taxonomy" id="75939"/>
    <lineage>
        <taxon>Eukaryota</taxon>
        <taxon>Metazoa</taxon>
        <taxon>Chordata</taxon>
        <taxon>Craniata</taxon>
        <taxon>Vertebrata</taxon>
        <taxon>Euteleostomi</taxon>
        <taxon>Actinopterygii</taxon>
        <taxon>Neopterygii</taxon>
        <taxon>Teleostei</taxon>
        <taxon>Protacanthopterygii</taxon>
        <taxon>Esociformes</taxon>
        <taxon>Umbridae</taxon>
        <taxon>Dallia</taxon>
    </lineage>
</organism>
<comment type="caution">
    <text evidence="1">The sequence shown here is derived from an EMBL/GenBank/DDBJ whole genome shotgun (WGS) entry which is preliminary data.</text>
</comment>
<protein>
    <submittedName>
        <fullName evidence="1">Uncharacterized protein</fullName>
    </submittedName>
</protein>
<dbReference type="Proteomes" id="UP001157502">
    <property type="component" value="Chromosome 27"/>
</dbReference>
<reference evidence="1" key="1">
    <citation type="submission" date="2021-05" db="EMBL/GenBank/DDBJ databases">
        <authorList>
            <person name="Pan Q."/>
            <person name="Jouanno E."/>
            <person name="Zahm M."/>
            <person name="Klopp C."/>
            <person name="Cabau C."/>
            <person name="Louis A."/>
            <person name="Berthelot C."/>
            <person name="Parey E."/>
            <person name="Roest Crollius H."/>
            <person name="Montfort J."/>
            <person name="Robinson-Rechavi M."/>
            <person name="Bouchez O."/>
            <person name="Lampietro C."/>
            <person name="Lopez Roques C."/>
            <person name="Donnadieu C."/>
            <person name="Postlethwait J."/>
            <person name="Bobe J."/>
            <person name="Dillon D."/>
            <person name="Chandos A."/>
            <person name="von Hippel F."/>
            <person name="Guiguen Y."/>
        </authorList>
    </citation>
    <scope>NUCLEOTIDE SEQUENCE</scope>
    <source>
        <strain evidence="1">YG-Jan2019</strain>
    </source>
</reference>
<evidence type="ECO:0000313" key="2">
    <source>
        <dbReference type="Proteomes" id="UP001157502"/>
    </source>
</evidence>
<dbReference type="EMBL" id="CM055754">
    <property type="protein sequence ID" value="KAJ7991092.1"/>
    <property type="molecule type" value="Genomic_DNA"/>
</dbReference>
<proteinExistence type="predicted"/>
<accession>A0ACC2FIF5</accession>
<keyword evidence="2" id="KW-1185">Reference proteome</keyword>